<feature type="transmembrane region" description="Helical" evidence="1">
    <location>
        <begin position="246"/>
        <end position="268"/>
    </location>
</feature>
<feature type="transmembrane region" description="Helical" evidence="1">
    <location>
        <begin position="101"/>
        <end position="120"/>
    </location>
</feature>
<organism evidence="2 3">
    <name type="scientific">Macrolepiota fuliginosa MF-IS2</name>
    <dbReference type="NCBI Taxonomy" id="1400762"/>
    <lineage>
        <taxon>Eukaryota</taxon>
        <taxon>Fungi</taxon>
        <taxon>Dikarya</taxon>
        <taxon>Basidiomycota</taxon>
        <taxon>Agaricomycotina</taxon>
        <taxon>Agaricomycetes</taxon>
        <taxon>Agaricomycetidae</taxon>
        <taxon>Agaricales</taxon>
        <taxon>Agaricineae</taxon>
        <taxon>Agaricaceae</taxon>
        <taxon>Macrolepiota</taxon>
    </lineage>
</organism>
<feature type="transmembrane region" description="Helical" evidence="1">
    <location>
        <begin position="174"/>
        <end position="195"/>
    </location>
</feature>
<keyword evidence="1" id="KW-0812">Transmembrane</keyword>
<gene>
    <name evidence="2" type="ORF">P691DRAFT_761993</name>
</gene>
<reference evidence="2" key="1">
    <citation type="submission" date="2020-11" db="EMBL/GenBank/DDBJ databases">
        <authorList>
            <consortium name="DOE Joint Genome Institute"/>
            <person name="Ahrendt S."/>
            <person name="Riley R."/>
            <person name="Andreopoulos W."/>
            <person name="Labutti K."/>
            <person name="Pangilinan J."/>
            <person name="Ruiz-Duenas F.J."/>
            <person name="Barrasa J.M."/>
            <person name="Sanchez-Garcia M."/>
            <person name="Camarero S."/>
            <person name="Miyauchi S."/>
            <person name="Serrano A."/>
            <person name="Linde D."/>
            <person name="Babiker R."/>
            <person name="Drula E."/>
            <person name="Ayuso-Fernandez I."/>
            <person name="Pacheco R."/>
            <person name="Padilla G."/>
            <person name="Ferreira P."/>
            <person name="Barriuso J."/>
            <person name="Kellner H."/>
            <person name="Castanera R."/>
            <person name="Alfaro M."/>
            <person name="Ramirez L."/>
            <person name="Pisabarro A.G."/>
            <person name="Kuo A."/>
            <person name="Tritt A."/>
            <person name="Lipzen A."/>
            <person name="He G."/>
            <person name="Yan M."/>
            <person name="Ng V."/>
            <person name="Cullen D."/>
            <person name="Martin F."/>
            <person name="Rosso M.-N."/>
            <person name="Henrissat B."/>
            <person name="Hibbett D."/>
            <person name="Martinez A.T."/>
            <person name="Grigoriev I.V."/>
        </authorList>
    </citation>
    <scope>NUCLEOTIDE SEQUENCE</scope>
    <source>
        <strain evidence="2">MF-IS2</strain>
    </source>
</reference>
<protein>
    <submittedName>
        <fullName evidence="2">Uncharacterized protein</fullName>
    </submittedName>
</protein>
<keyword evidence="3" id="KW-1185">Reference proteome</keyword>
<dbReference type="AlphaFoldDB" id="A0A9P5X9R6"/>
<dbReference type="EMBL" id="MU151268">
    <property type="protein sequence ID" value="KAF9446007.1"/>
    <property type="molecule type" value="Genomic_DNA"/>
</dbReference>
<sequence>MALASQELGSLQDQITPMIGTFVSFLLTGGLIVSGMCCVFLLIRGKNGTTKQHRFLCIYVIALLFAVVGYAISLFLSTGGVLILYLQSPRKAQQLPCTMTIPTYLCMMAVYALTDGLLVWRCFMICRGLHHSLLPNCRRIAWIFPACICILALVSACIAPGFQGRALYSELVLAAVILGIILDLYGTTLITATLLAHRRIVKSLSGTASTPQHLPIIAILLESAAINIPATVAVAVGVIIGDNFQFAVMPVVTTNHALGSVLIIYQVALGRAFGHRGEEEVGNTTQLVFQGCKGDGRGSSDNGGLVVLTTRITARKGKLDAVTQARLEGENQEIDLTIDESNDDLDEPIAAPTRRDFLQAQTVMSRYLADEGRFP</sequence>
<feature type="transmembrane region" description="Helical" evidence="1">
    <location>
        <begin position="55"/>
        <end position="86"/>
    </location>
</feature>
<evidence type="ECO:0000313" key="2">
    <source>
        <dbReference type="EMBL" id="KAF9446007.1"/>
    </source>
</evidence>
<keyword evidence="1" id="KW-0472">Membrane</keyword>
<feature type="transmembrane region" description="Helical" evidence="1">
    <location>
        <begin position="140"/>
        <end position="162"/>
    </location>
</feature>
<evidence type="ECO:0000313" key="3">
    <source>
        <dbReference type="Proteomes" id="UP000807342"/>
    </source>
</evidence>
<feature type="transmembrane region" description="Helical" evidence="1">
    <location>
        <begin position="216"/>
        <end position="240"/>
    </location>
</feature>
<accession>A0A9P5X9R6</accession>
<keyword evidence="1" id="KW-1133">Transmembrane helix</keyword>
<comment type="caution">
    <text evidence="2">The sequence shown here is derived from an EMBL/GenBank/DDBJ whole genome shotgun (WGS) entry which is preliminary data.</text>
</comment>
<proteinExistence type="predicted"/>
<dbReference type="OrthoDB" id="3259206at2759"/>
<evidence type="ECO:0000256" key="1">
    <source>
        <dbReference type="SAM" id="Phobius"/>
    </source>
</evidence>
<feature type="transmembrane region" description="Helical" evidence="1">
    <location>
        <begin position="20"/>
        <end position="43"/>
    </location>
</feature>
<name>A0A9P5X9R6_9AGAR</name>
<dbReference type="Proteomes" id="UP000807342">
    <property type="component" value="Unassembled WGS sequence"/>
</dbReference>